<accession>A0AAN9FRG0</accession>
<feature type="compositionally biased region" description="Low complexity" evidence="1">
    <location>
        <begin position="1"/>
        <end position="15"/>
    </location>
</feature>
<feature type="compositionally biased region" description="Polar residues" evidence="1">
    <location>
        <begin position="749"/>
        <end position="760"/>
    </location>
</feature>
<dbReference type="AlphaFoldDB" id="A0AAN9FRG0"/>
<feature type="compositionally biased region" description="Basic and acidic residues" evidence="1">
    <location>
        <begin position="695"/>
        <end position="744"/>
    </location>
</feature>
<feature type="compositionally biased region" description="Basic and acidic residues" evidence="1">
    <location>
        <begin position="275"/>
        <end position="288"/>
    </location>
</feature>
<organism evidence="2 3">
    <name type="scientific">Clitoria ternatea</name>
    <name type="common">Butterfly pea</name>
    <dbReference type="NCBI Taxonomy" id="43366"/>
    <lineage>
        <taxon>Eukaryota</taxon>
        <taxon>Viridiplantae</taxon>
        <taxon>Streptophyta</taxon>
        <taxon>Embryophyta</taxon>
        <taxon>Tracheophyta</taxon>
        <taxon>Spermatophyta</taxon>
        <taxon>Magnoliopsida</taxon>
        <taxon>eudicotyledons</taxon>
        <taxon>Gunneridae</taxon>
        <taxon>Pentapetalae</taxon>
        <taxon>rosids</taxon>
        <taxon>fabids</taxon>
        <taxon>Fabales</taxon>
        <taxon>Fabaceae</taxon>
        <taxon>Papilionoideae</taxon>
        <taxon>50 kb inversion clade</taxon>
        <taxon>NPAAA clade</taxon>
        <taxon>indigoferoid/millettioid clade</taxon>
        <taxon>Phaseoleae</taxon>
        <taxon>Clitoria</taxon>
    </lineage>
</organism>
<feature type="compositionally biased region" description="Basic and acidic residues" evidence="1">
    <location>
        <begin position="355"/>
        <end position="370"/>
    </location>
</feature>
<name>A0AAN9FRG0_CLITE</name>
<feature type="compositionally biased region" description="Basic and acidic residues" evidence="1">
    <location>
        <begin position="215"/>
        <end position="225"/>
    </location>
</feature>
<feature type="compositionally biased region" description="Basic and acidic residues" evidence="1">
    <location>
        <begin position="17"/>
        <end position="27"/>
    </location>
</feature>
<dbReference type="PANTHER" id="PTHR37729">
    <property type="entry name" value="NEUROFILAMENT PROTEIN-LIKE PROTEIN"/>
    <property type="match status" value="1"/>
</dbReference>
<comment type="caution">
    <text evidence="2">The sequence shown here is derived from an EMBL/GenBank/DDBJ whole genome shotgun (WGS) entry which is preliminary data.</text>
</comment>
<proteinExistence type="predicted"/>
<feature type="compositionally biased region" description="Basic and acidic residues" evidence="1">
    <location>
        <begin position="434"/>
        <end position="490"/>
    </location>
</feature>
<evidence type="ECO:0000256" key="1">
    <source>
        <dbReference type="SAM" id="MobiDB-lite"/>
    </source>
</evidence>
<feature type="region of interest" description="Disordered" evidence="1">
    <location>
        <begin position="537"/>
        <end position="791"/>
    </location>
</feature>
<reference evidence="2 3" key="1">
    <citation type="submission" date="2024-01" db="EMBL/GenBank/DDBJ databases">
        <title>The genomes of 5 underutilized Papilionoideae crops provide insights into root nodulation and disease resistance.</title>
        <authorList>
            <person name="Yuan L."/>
        </authorList>
    </citation>
    <scope>NUCLEOTIDE SEQUENCE [LARGE SCALE GENOMIC DNA]</scope>
    <source>
        <strain evidence="2">LY-2023</strain>
        <tissue evidence="2">Leaf</tissue>
    </source>
</reference>
<feature type="region of interest" description="Disordered" evidence="1">
    <location>
        <begin position="1"/>
        <end position="525"/>
    </location>
</feature>
<feature type="compositionally biased region" description="Basic and acidic residues" evidence="1">
    <location>
        <begin position="665"/>
        <end position="679"/>
    </location>
</feature>
<sequence>MATDSAASDHASTSHEQYVKQEKDEAIAQKIASLANEDEDKPKDAQDQATPSSKTEEDEVKAELTAVEVKKPVDSPALENSAEDTLKHDKVEDVTEPREGDDQKVEPVVSVEKTEEPVPMDASVAVADNVKEEKEPVAESQNISETEPLHEAAKCQPDEAPSTESTVKETPQEEEKEPIGTVEEKPAKTEDIPEVSAGTSEESSKTDEANPPLTESEKEVVKEAELLEPSYQEEKKPEPEAVATQEQEKTKEPEKESQKAEQPSTAEVPELPAETVEKPSDTIEKETTEPSAEVLKETSNYEVEPTDIVKAEPVVTEVEENKKEPENQSLEQREEEQPDASAVIPTQSEETIDAIEEKTRELELEAEVSKETNNIEAGPTETVKAESVATKVDESQSEPERQSFKQEEEKQPKTVAPGTAAESAEQPSNIVEDSPPKDSDIEVVKETEKSEALPAKEEKPEPLSTEVEEKPQVGEEVEETSKDAETKQEIVLDTAKSEGTSEDTIKEPILSSKEKEETSLTVNAAQVSPNGIAEVAPANVVEPSPEVAEKVVEEDGKKESSLNDAIEGVSNEVVGVIKNPEQTSTDQEVKTSLNDEKEDSVPTGVEETVALAANDDKKEAEAPDAVTESSRGVEFENKKVEEQNEGKTATTEAESVENDSSAVNNKKEENTDTKVDEISRAVSEPVTVRETLASKFEEKEEKSVETGGDNLEKEQVVEPEKTEVQATKESDVTKPSKDLPKETPAKPAQKQSNNIISKVKQSLVKAKKAITGKSPSSKNLSSEAKGDIKVK</sequence>
<keyword evidence="3" id="KW-1185">Reference proteome</keyword>
<dbReference type="EMBL" id="JAYKXN010000006">
    <property type="protein sequence ID" value="KAK7278070.1"/>
    <property type="molecule type" value="Genomic_DNA"/>
</dbReference>
<feature type="compositionally biased region" description="Basic and acidic residues" evidence="1">
    <location>
        <begin position="182"/>
        <end position="191"/>
    </location>
</feature>
<evidence type="ECO:0000313" key="2">
    <source>
        <dbReference type="EMBL" id="KAK7278070.1"/>
    </source>
</evidence>
<feature type="compositionally biased region" description="Basic and acidic residues" evidence="1">
    <location>
        <begin position="631"/>
        <end position="645"/>
    </location>
</feature>
<evidence type="ECO:0000313" key="3">
    <source>
        <dbReference type="Proteomes" id="UP001359559"/>
    </source>
</evidence>
<feature type="compositionally biased region" description="Basic and acidic residues" evidence="1">
    <location>
        <begin position="147"/>
        <end position="157"/>
    </location>
</feature>
<feature type="compositionally biased region" description="Basic and acidic residues" evidence="1">
    <location>
        <begin position="246"/>
        <end position="259"/>
    </location>
</feature>
<feature type="compositionally biased region" description="Basic and acidic residues" evidence="1">
    <location>
        <begin position="391"/>
        <end position="412"/>
    </location>
</feature>
<dbReference type="PANTHER" id="PTHR37729:SF1">
    <property type="entry name" value="NEUROFILAMENT PROTEIN-LIKE PROTEIN"/>
    <property type="match status" value="1"/>
</dbReference>
<gene>
    <name evidence="2" type="ORF">RJT34_23093</name>
</gene>
<feature type="compositionally biased region" description="Basic and acidic residues" evidence="1">
    <location>
        <begin position="547"/>
        <end position="561"/>
    </location>
</feature>
<feature type="compositionally biased region" description="Polar residues" evidence="1">
    <location>
        <begin position="646"/>
        <end position="664"/>
    </location>
</feature>
<feature type="compositionally biased region" description="Basic and acidic residues" evidence="1">
    <location>
        <begin position="84"/>
        <end position="105"/>
    </location>
</feature>
<dbReference type="Proteomes" id="UP001359559">
    <property type="component" value="Unassembled WGS sequence"/>
</dbReference>
<feature type="compositionally biased region" description="Polar residues" evidence="1">
    <location>
        <begin position="773"/>
        <end position="782"/>
    </location>
</feature>
<protein>
    <submittedName>
        <fullName evidence="2">Uncharacterized protein</fullName>
    </submittedName>
</protein>